<dbReference type="InterPro" id="IPR050930">
    <property type="entry name" value="MFS_Vesicular_Transporter"/>
</dbReference>
<evidence type="ECO:0000256" key="6">
    <source>
        <dbReference type="ARBA" id="ARBA00023136"/>
    </source>
</evidence>
<feature type="transmembrane region" description="Helical" evidence="8">
    <location>
        <begin position="27"/>
        <end position="48"/>
    </location>
</feature>
<proteinExistence type="inferred from homology"/>
<keyword evidence="3" id="KW-0813">Transport</keyword>
<evidence type="ECO:0000259" key="9">
    <source>
        <dbReference type="PROSITE" id="PS50850"/>
    </source>
</evidence>
<dbReference type="OrthoDB" id="5086884at2759"/>
<feature type="transmembrane region" description="Helical" evidence="8">
    <location>
        <begin position="262"/>
        <end position="279"/>
    </location>
</feature>
<keyword evidence="5 8" id="KW-1133">Transmembrane helix</keyword>
<dbReference type="PANTHER" id="PTHR23506">
    <property type="entry name" value="GH10249P"/>
    <property type="match status" value="1"/>
</dbReference>
<feature type="transmembrane region" description="Helical" evidence="8">
    <location>
        <begin position="130"/>
        <end position="148"/>
    </location>
</feature>
<dbReference type="InterPro" id="IPR036259">
    <property type="entry name" value="MFS_trans_sf"/>
</dbReference>
<feature type="transmembrane region" description="Helical" evidence="8">
    <location>
        <begin position="351"/>
        <end position="376"/>
    </location>
</feature>
<dbReference type="InterPro" id="IPR001958">
    <property type="entry name" value="Tet-R_TetA/multi-R_MdtG-like"/>
</dbReference>
<dbReference type="GO" id="GO:0016020">
    <property type="term" value="C:membrane"/>
    <property type="evidence" value="ECO:0007669"/>
    <property type="project" value="UniProtKB-SubCell"/>
</dbReference>
<keyword evidence="4 8" id="KW-0812">Transmembrane</keyword>
<evidence type="ECO:0000256" key="8">
    <source>
        <dbReference type="SAM" id="Phobius"/>
    </source>
</evidence>
<dbReference type="Proteomes" id="UP001147746">
    <property type="component" value="Unassembled WGS sequence"/>
</dbReference>
<dbReference type="AlphaFoldDB" id="A0A9W9Q541"/>
<feature type="transmembrane region" description="Helical" evidence="8">
    <location>
        <begin position="99"/>
        <end position="118"/>
    </location>
</feature>
<comment type="caution">
    <text evidence="10">The sequence shown here is derived from an EMBL/GenBank/DDBJ whole genome shotgun (WGS) entry which is preliminary data.</text>
</comment>
<evidence type="ECO:0000256" key="7">
    <source>
        <dbReference type="SAM" id="MobiDB-lite"/>
    </source>
</evidence>
<evidence type="ECO:0000256" key="3">
    <source>
        <dbReference type="ARBA" id="ARBA00022448"/>
    </source>
</evidence>
<dbReference type="PANTHER" id="PTHR23506:SF29">
    <property type="entry name" value="TRANSPORTER, PUTATIVE (AFU_ORTHOLOGUE AFUA_2G10530)-RELATED"/>
    <property type="match status" value="1"/>
</dbReference>
<accession>A0A9W9Q541</accession>
<evidence type="ECO:0000313" key="10">
    <source>
        <dbReference type="EMBL" id="KAJ5324776.1"/>
    </source>
</evidence>
<feature type="transmembrane region" description="Helical" evidence="8">
    <location>
        <begin position="291"/>
        <end position="311"/>
    </location>
</feature>
<organism evidence="10 11">
    <name type="scientific">Penicillium atrosanguineum</name>
    <dbReference type="NCBI Taxonomy" id="1132637"/>
    <lineage>
        <taxon>Eukaryota</taxon>
        <taxon>Fungi</taxon>
        <taxon>Dikarya</taxon>
        <taxon>Ascomycota</taxon>
        <taxon>Pezizomycotina</taxon>
        <taxon>Eurotiomycetes</taxon>
        <taxon>Eurotiomycetidae</taxon>
        <taxon>Eurotiales</taxon>
        <taxon>Aspergillaceae</taxon>
        <taxon>Penicillium</taxon>
    </lineage>
</organism>
<comment type="similarity">
    <text evidence="2">Belongs to the major facilitator superfamily. Vesicular transporter family.</text>
</comment>
<feature type="transmembrane region" description="Helical" evidence="8">
    <location>
        <begin position="323"/>
        <end position="345"/>
    </location>
</feature>
<evidence type="ECO:0000313" key="11">
    <source>
        <dbReference type="Proteomes" id="UP001147746"/>
    </source>
</evidence>
<dbReference type="InterPro" id="IPR020846">
    <property type="entry name" value="MFS_dom"/>
</dbReference>
<evidence type="ECO:0000256" key="1">
    <source>
        <dbReference type="ARBA" id="ARBA00004141"/>
    </source>
</evidence>
<reference evidence="10" key="1">
    <citation type="submission" date="2022-12" db="EMBL/GenBank/DDBJ databases">
        <authorList>
            <person name="Petersen C."/>
        </authorList>
    </citation>
    <scope>NUCLEOTIDE SEQUENCE</scope>
    <source>
        <strain evidence="10">IBT 21472</strain>
    </source>
</reference>
<dbReference type="PRINTS" id="PR01035">
    <property type="entry name" value="TCRTETA"/>
</dbReference>
<comment type="subcellular location">
    <subcellularLocation>
        <location evidence="1">Membrane</location>
        <topology evidence="1">Multi-pass membrane protein</topology>
    </subcellularLocation>
</comment>
<feature type="transmembrane region" description="Helical" evidence="8">
    <location>
        <begin position="68"/>
        <end position="92"/>
    </location>
</feature>
<keyword evidence="6 8" id="KW-0472">Membrane</keyword>
<feature type="transmembrane region" description="Helical" evidence="8">
    <location>
        <begin position="428"/>
        <end position="452"/>
    </location>
</feature>
<evidence type="ECO:0000256" key="2">
    <source>
        <dbReference type="ARBA" id="ARBA00006829"/>
    </source>
</evidence>
<reference evidence="10" key="2">
    <citation type="journal article" date="2023" name="IMA Fungus">
        <title>Comparative genomic study of the Penicillium genus elucidates a diverse pangenome and 15 lateral gene transfer events.</title>
        <authorList>
            <person name="Petersen C."/>
            <person name="Sorensen T."/>
            <person name="Nielsen M.R."/>
            <person name="Sondergaard T.E."/>
            <person name="Sorensen J.L."/>
            <person name="Fitzpatrick D.A."/>
            <person name="Frisvad J.C."/>
            <person name="Nielsen K.L."/>
        </authorList>
    </citation>
    <scope>NUCLEOTIDE SEQUENCE</scope>
    <source>
        <strain evidence="10">IBT 21472</strain>
    </source>
</reference>
<dbReference type="EMBL" id="JAPZBO010000002">
    <property type="protein sequence ID" value="KAJ5324776.1"/>
    <property type="molecule type" value="Genomic_DNA"/>
</dbReference>
<gene>
    <name evidence="10" type="ORF">N7476_003376</name>
</gene>
<name>A0A9W9Q541_9EURO</name>
<protein>
    <submittedName>
        <fullName evidence="10">Tetracycline resistance protein TetA/multidrug resistance protein MdtG</fullName>
    </submittedName>
</protein>
<feature type="compositionally biased region" description="Polar residues" evidence="7">
    <location>
        <begin position="222"/>
        <end position="237"/>
    </location>
</feature>
<sequence>MRALLTSKAILHNRQPPWGLKLRSSTAFIVATVWMSTFTDFLLYAMIVPVMPTALMTRADVEYDDREYWVSVLLMCEAGTALIFCPIFGYLVDRARTRQLPFFGALILLAGCMVILHISHSLELFVIGRLFQGCAGALMVVASFALLNDSVPQERLGQSIGYLGSAIASGFLLGPFMGGIVYHTGGYDAVFYVAYSIIAIDMGMRVAMVEKQVAERWDRNSSGESNEQNTRAESSTVCKVQDQAAPRTKRFVMFQILRQRRVLISSWALLVQGIFLSAFDATLSIFVESRYGWSALGMGLIFLPMAIPAFFEPLFGFITDRFGARLMAFSCFLLLCPVIICLRFAETDSTPHIALLITLLFVIGIFIHACAPAMYVETQLALTAMESAEPGLLGSKGAVAQGFGLQSMCQFAGVFFGPLGGGFVEYRFGWGVMSAVLGALAALTAMPMLWLGERHGDADEERQPLFSC</sequence>
<dbReference type="Pfam" id="PF07690">
    <property type="entry name" value="MFS_1"/>
    <property type="match status" value="1"/>
</dbReference>
<feature type="transmembrane region" description="Helical" evidence="8">
    <location>
        <begin position="160"/>
        <end position="183"/>
    </location>
</feature>
<feature type="transmembrane region" description="Helical" evidence="8">
    <location>
        <begin position="189"/>
        <end position="209"/>
    </location>
</feature>
<dbReference type="PROSITE" id="PS50850">
    <property type="entry name" value="MFS"/>
    <property type="match status" value="1"/>
</dbReference>
<dbReference type="GO" id="GO:0022857">
    <property type="term" value="F:transmembrane transporter activity"/>
    <property type="evidence" value="ECO:0007669"/>
    <property type="project" value="InterPro"/>
</dbReference>
<evidence type="ECO:0000256" key="4">
    <source>
        <dbReference type="ARBA" id="ARBA00022692"/>
    </source>
</evidence>
<evidence type="ECO:0000256" key="5">
    <source>
        <dbReference type="ARBA" id="ARBA00022989"/>
    </source>
</evidence>
<dbReference type="InterPro" id="IPR011701">
    <property type="entry name" value="MFS"/>
</dbReference>
<dbReference type="SUPFAM" id="SSF103473">
    <property type="entry name" value="MFS general substrate transporter"/>
    <property type="match status" value="1"/>
</dbReference>
<dbReference type="CDD" id="cd17325">
    <property type="entry name" value="MFS_MdtG_SLC18_like"/>
    <property type="match status" value="1"/>
</dbReference>
<dbReference type="Gene3D" id="1.20.1250.20">
    <property type="entry name" value="MFS general substrate transporter like domains"/>
    <property type="match status" value="1"/>
</dbReference>
<feature type="domain" description="Major facilitator superfamily (MFS) profile" evidence="9">
    <location>
        <begin position="26"/>
        <end position="456"/>
    </location>
</feature>
<feature type="region of interest" description="Disordered" evidence="7">
    <location>
        <begin position="218"/>
        <end position="237"/>
    </location>
</feature>
<keyword evidence="11" id="KW-1185">Reference proteome</keyword>